<reference evidence="3 4" key="1">
    <citation type="journal article" date="2013" name="ISME J.">
        <title>A metabolic model for members of the genus Tetrasphaera involved in enhanced biological phosphorus removal.</title>
        <authorList>
            <person name="Kristiansen R."/>
            <person name="Nguyen H.T.T."/>
            <person name="Saunders A.M."/>
            <person name="Nielsen J.L."/>
            <person name="Wimmer R."/>
            <person name="Le V.Q."/>
            <person name="McIlroy S.J."/>
            <person name="Petrovski S."/>
            <person name="Seviour R.J."/>
            <person name="Calteau A."/>
            <person name="Nielsen K.L."/>
            <person name="Nielsen P.H."/>
        </authorList>
    </citation>
    <scope>NUCLEOTIDE SEQUENCE [LARGE SCALE GENOMIC DNA]</scope>
    <source>
        <strain evidence="3 4">Ben110</strain>
    </source>
</reference>
<evidence type="ECO:0008006" key="5">
    <source>
        <dbReference type="Google" id="ProtNLM"/>
    </source>
</evidence>
<keyword evidence="2" id="KW-0472">Membrane</keyword>
<evidence type="ECO:0000313" key="4">
    <source>
        <dbReference type="Proteomes" id="UP000035763"/>
    </source>
</evidence>
<comment type="caution">
    <text evidence="3">The sequence shown here is derived from an EMBL/GenBank/DDBJ whole genome shotgun (WGS) entry which is preliminary data.</text>
</comment>
<dbReference type="STRING" id="1193182.BN11_2610012"/>
<dbReference type="PANTHER" id="PTHR37313">
    <property type="entry name" value="UPF0749 PROTEIN RV1825"/>
    <property type="match status" value="1"/>
</dbReference>
<dbReference type="InterPro" id="IPR010273">
    <property type="entry name" value="DUF881"/>
</dbReference>
<protein>
    <recommendedName>
        <fullName evidence="5">Membrane associated protein</fullName>
    </recommendedName>
</protein>
<evidence type="ECO:0000256" key="2">
    <source>
        <dbReference type="SAM" id="Phobius"/>
    </source>
</evidence>
<evidence type="ECO:0000256" key="1">
    <source>
        <dbReference type="ARBA" id="ARBA00009108"/>
    </source>
</evidence>
<feature type="transmembrane region" description="Helical" evidence="2">
    <location>
        <begin position="53"/>
        <end position="72"/>
    </location>
</feature>
<dbReference type="AlphaFoldDB" id="W6JV79"/>
<keyword evidence="2" id="KW-0812">Transmembrane</keyword>
<keyword evidence="2" id="KW-1133">Transmembrane helix</keyword>
<organism evidence="3 4">
    <name type="scientific">Nostocoides australiense Ben110</name>
    <dbReference type="NCBI Taxonomy" id="1193182"/>
    <lineage>
        <taxon>Bacteria</taxon>
        <taxon>Bacillati</taxon>
        <taxon>Actinomycetota</taxon>
        <taxon>Actinomycetes</taxon>
        <taxon>Micrococcales</taxon>
        <taxon>Intrasporangiaceae</taxon>
        <taxon>Nostocoides</taxon>
    </lineage>
</organism>
<dbReference type="RefSeq" id="WP_162213247.1">
    <property type="nucleotide sequence ID" value="NZ_HG764815.1"/>
</dbReference>
<dbReference type="EMBL" id="CAJA01000181">
    <property type="protein sequence ID" value="CCH73358.1"/>
    <property type="molecule type" value="Genomic_DNA"/>
</dbReference>
<dbReference type="GO" id="GO:0005886">
    <property type="term" value="C:plasma membrane"/>
    <property type="evidence" value="ECO:0007669"/>
    <property type="project" value="TreeGrafter"/>
</dbReference>
<name>W6JV79_9MICO</name>
<proteinExistence type="inferred from homology"/>
<accession>W6JV79</accession>
<gene>
    <name evidence="3" type="ORF">BN11_2610012</name>
</gene>
<dbReference type="PANTHER" id="PTHR37313:SF1">
    <property type="entry name" value="UPF0749 PROTEIN RV1823"/>
    <property type="match status" value="1"/>
</dbReference>
<dbReference type="Pfam" id="PF05949">
    <property type="entry name" value="DUF881"/>
    <property type="match status" value="1"/>
</dbReference>
<dbReference type="Gene3D" id="3.30.70.1880">
    <property type="entry name" value="Protein of unknown function DUF881"/>
    <property type="match status" value="1"/>
</dbReference>
<evidence type="ECO:0000313" key="3">
    <source>
        <dbReference type="EMBL" id="CCH73358.1"/>
    </source>
</evidence>
<dbReference type="Proteomes" id="UP000035763">
    <property type="component" value="Unassembled WGS sequence"/>
</dbReference>
<sequence length="284" mass="29386">MTAPAPTPARRPDASMTLLTEMLERPLDPGYAAASARRAAAGGPRSTPVGSTLVAVTAILLGLLFAVSATTVRRGEASAGTVRKDLISQIESRRAVVDERSAAIRDRQTEITRLESNALGATENGLRQELQALAAATGNVAVEGPGLLVTLNDKPTDDATPTAGDDQGKVLSRDLFIVVNSLWQSGAEAIAINGQRLTVRSPIRFAGEAILVNFRPLSPPYVISAIGDPAALPAAFAETVGGAYLKSLTDNFGIVTSVDGADHISLPGATRVTVDKAVVQGGTK</sequence>
<keyword evidence="4" id="KW-1185">Reference proteome</keyword>
<comment type="similarity">
    <text evidence="1">Belongs to the UPF0749 family.</text>
</comment>